<evidence type="ECO:0000256" key="3">
    <source>
        <dbReference type="PIRSR" id="PIRSR000137-2"/>
    </source>
</evidence>
<feature type="chain" id="PRO_5038802362" description="Glucose-methanol-choline oxidoreductase N-terminal domain-containing protein" evidence="5">
    <location>
        <begin position="25"/>
        <end position="558"/>
    </location>
</feature>
<dbReference type="PIRSF" id="PIRSF000137">
    <property type="entry name" value="Alcohol_oxidase"/>
    <property type="match status" value="1"/>
</dbReference>
<dbReference type="Pfam" id="PF05199">
    <property type="entry name" value="GMC_oxred_C"/>
    <property type="match status" value="1"/>
</dbReference>
<reference evidence="7" key="2">
    <citation type="journal article" date="2022" name="Hortic Res">
        <title>The genome of Dioscorea zingiberensis sheds light on the biosynthesis, origin and evolution of the medicinally important diosgenin saponins.</title>
        <authorList>
            <person name="Li Y."/>
            <person name="Tan C."/>
            <person name="Li Z."/>
            <person name="Guo J."/>
            <person name="Li S."/>
            <person name="Chen X."/>
            <person name="Wang C."/>
            <person name="Dai X."/>
            <person name="Yang H."/>
            <person name="Song W."/>
            <person name="Hou L."/>
            <person name="Xu J."/>
            <person name="Tong Z."/>
            <person name="Xu A."/>
            <person name="Yuan X."/>
            <person name="Wang W."/>
            <person name="Yang Q."/>
            <person name="Chen L."/>
            <person name="Sun Z."/>
            <person name="Wang K."/>
            <person name="Pan B."/>
            <person name="Chen J."/>
            <person name="Bao Y."/>
            <person name="Liu F."/>
            <person name="Qi X."/>
            <person name="Gang D.R."/>
            <person name="Wen J."/>
            <person name="Li J."/>
        </authorList>
    </citation>
    <scope>NUCLEOTIDE SEQUENCE</scope>
    <source>
        <strain evidence="7">Dzin_1.0</strain>
    </source>
</reference>
<sequence>MAWKKEELFLIMLLFATASWPSNGDGFSKLNKYPYLREASSFSTMPKQEYDYIVVGGGTAGCALGATLSQKFSVLVLERGGSPYGNPNISYLENFHIGLANSSPNSPVQRFLSTDGVPNHRARVLGGATCINAGFYTRASPRYVNYAGWDEELVEESYEWVEKQIVHKPEVAPWQAAVKDALLEVGVTPFNGLTYEHIIGTKISGSTFDNNGFRHTAADLLAAGNHLNLHVLLHATVQKIVFDTTDTKPKAVGVIFEDENNDVHEAFIKPNGQSEVILSAGAIGTPQLLLLSGVGAEEELKKLNIPVVVKNENVGKEMKDNPMSSILIPTMEPQNKSLIQVVGITNKGFYIETTSGFGPTDASIVKTNQSLREAFRGGSIGEKIIGPLSTGNLSLTSTDINANPAVTFNYFSDPEDLRRCVAGVRLILDLAKTRAVAELTGNRSYTDEMLLKMSLEASVNLIPKKGNESESLEQFCKSSVVTIWHYHGGCLVGKVVDGDYKVMGVESLRVIDSSLFSFSPGTNPQATVMMLGRYMGVKITRERFSVASQVVHSGKSSA</sequence>
<accession>A0A9D5C0T0</accession>
<feature type="binding site" evidence="3">
    <location>
        <begin position="484"/>
        <end position="485"/>
    </location>
    <ligand>
        <name>FAD</name>
        <dbReference type="ChEBI" id="CHEBI:57692"/>
    </ligand>
</feature>
<dbReference type="AlphaFoldDB" id="A0A9D5C0T0"/>
<dbReference type="PANTHER" id="PTHR45968:SF5">
    <property type="entry name" value="PROTEIN HOTHEAD"/>
    <property type="match status" value="1"/>
</dbReference>
<feature type="binding site" evidence="3">
    <location>
        <position position="237"/>
    </location>
    <ligand>
        <name>FAD</name>
        <dbReference type="ChEBI" id="CHEBI:57692"/>
    </ligand>
</feature>
<protein>
    <recommendedName>
        <fullName evidence="6">Glucose-methanol-choline oxidoreductase N-terminal domain-containing protein</fullName>
    </recommendedName>
</protein>
<dbReference type="InterPro" id="IPR000172">
    <property type="entry name" value="GMC_OxRdtase_N"/>
</dbReference>
<keyword evidence="8" id="KW-1185">Reference proteome</keyword>
<keyword evidence="3" id="KW-0285">Flavoprotein</keyword>
<comment type="similarity">
    <text evidence="1">Belongs to the GMC oxidoreductase family.</text>
</comment>
<reference evidence="7" key="1">
    <citation type="submission" date="2021-03" db="EMBL/GenBank/DDBJ databases">
        <authorList>
            <person name="Li Z."/>
            <person name="Yang C."/>
        </authorList>
    </citation>
    <scope>NUCLEOTIDE SEQUENCE</scope>
    <source>
        <strain evidence="7">Dzin_1.0</strain>
        <tissue evidence="7">Leaf</tissue>
    </source>
</reference>
<dbReference type="InterPro" id="IPR051871">
    <property type="entry name" value="GMC_Oxidoreductase-Related"/>
</dbReference>
<comment type="caution">
    <text evidence="7">The sequence shown here is derived from an EMBL/GenBank/DDBJ whole genome shotgun (WGS) entry which is preliminary data.</text>
</comment>
<feature type="signal peptide" evidence="5">
    <location>
        <begin position="1"/>
        <end position="24"/>
    </location>
</feature>
<dbReference type="PROSITE" id="PS00624">
    <property type="entry name" value="GMC_OXRED_2"/>
    <property type="match status" value="1"/>
</dbReference>
<dbReference type="Pfam" id="PF00732">
    <property type="entry name" value="GMC_oxred_N"/>
    <property type="match status" value="1"/>
</dbReference>
<keyword evidence="3" id="KW-0274">FAD</keyword>
<dbReference type="EMBL" id="JAGGNH010000008">
    <property type="protein sequence ID" value="KAJ0964567.1"/>
    <property type="molecule type" value="Genomic_DNA"/>
</dbReference>
<feature type="binding site" evidence="3">
    <location>
        <position position="124"/>
    </location>
    <ligand>
        <name>FAD</name>
        <dbReference type="ChEBI" id="CHEBI:57692"/>
    </ligand>
</feature>
<evidence type="ECO:0000313" key="8">
    <source>
        <dbReference type="Proteomes" id="UP001085076"/>
    </source>
</evidence>
<name>A0A9D5C0T0_9LILI</name>
<feature type="disulfide bond" evidence="4">
    <location>
        <begin position="420"/>
        <end position="476"/>
    </location>
</feature>
<dbReference type="SUPFAM" id="SSF54373">
    <property type="entry name" value="FAD-linked reductases, C-terminal domain"/>
    <property type="match status" value="1"/>
</dbReference>
<feature type="binding site" evidence="3">
    <location>
        <begin position="524"/>
        <end position="525"/>
    </location>
    <ligand>
        <name>FAD</name>
        <dbReference type="ChEBI" id="CHEBI:57692"/>
    </ligand>
</feature>
<dbReference type="InterPro" id="IPR036188">
    <property type="entry name" value="FAD/NAD-bd_sf"/>
</dbReference>
<evidence type="ECO:0000256" key="5">
    <source>
        <dbReference type="SAM" id="SignalP"/>
    </source>
</evidence>
<dbReference type="Proteomes" id="UP001085076">
    <property type="component" value="Miscellaneous, Linkage group lg08"/>
</dbReference>
<comment type="cofactor">
    <cofactor evidence="3">
        <name>FAD</name>
        <dbReference type="ChEBI" id="CHEBI:57692"/>
    </cofactor>
</comment>
<dbReference type="Gene3D" id="3.50.50.60">
    <property type="entry name" value="FAD/NAD(P)-binding domain"/>
    <property type="match status" value="1"/>
</dbReference>
<dbReference type="Gene3D" id="3.30.410.40">
    <property type="match status" value="1"/>
</dbReference>
<dbReference type="GO" id="GO:0050660">
    <property type="term" value="F:flavin adenine dinucleotide binding"/>
    <property type="evidence" value="ECO:0007669"/>
    <property type="project" value="InterPro"/>
</dbReference>
<evidence type="ECO:0000313" key="7">
    <source>
        <dbReference type="EMBL" id="KAJ0964567.1"/>
    </source>
</evidence>
<evidence type="ECO:0000256" key="1">
    <source>
        <dbReference type="ARBA" id="ARBA00010790"/>
    </source>
</evidence>
<dbReference type="InterPro" id="IPR012132">
    <property type="entry name" value="GMC_OxRdtase"/>
</dbReference>
<evidence type="ECO:0000259" key="6">
    <source>
        <dbReference type="PROSITE" id="PS00624"/>
    </source>
</evidence>
<organism evidence="7 8">
    <name type="scientific">Dioscorea zingiberensis</name>
    <dbReference type="NCBI Taxonomy" id="325984"/>
    <lineage>
        <taxon>Eukaryota</taxon>
        <taxon>Viridiplantae</taxon>
        <taxon>Streptophyta</taxon>
        <taxon>Embryophyta</taxon>
        <taxon>Tracheophyta</taxon>
        <taxon>Spermatophyta</taxon>
        <taxon>Magnoliopsida</taxon>
        <taxon>Liliopsida</taxon>
        <taxon>Dioscoreales</taxon>
        <taxon>Dioscoreaceae</taxon>
        <taxon>Dioscorea</taxon>
    </lineage>
</organism>
<feature type="binding site" evidence="3">
    <location>
        <begin position="78"/>
        <end position="79"/>
    </location>
    <ligand>
        <name>FAD</name>
        <dbReference type="ChEBI" id="CHEBI:57692"/>
    </ligand>
</feature>
<dbReference type="GO" id="GO:0016614">
    <property type="term" value="F:oxidoreductase activity, acting on CH-OH group of donors"/>
    <property type="evidence" value="ECO:0007669"/>
    <property type="project" value="InterPro"/>
</dbReference>
<dbReference type="PANTHER" id="PTHR45968">
    <property type="entry name" value="OSJNBA0019K04.7 PROTEIN"/>
    <property type="match status" value="1"/>
</dbReference>
<dbReference type="InterPro" id="IPR007867">
    <property type="entry name" value="GMC_OxRtase_C"/>
</dbReference>
<evidence type="ECO:0000256" key="4">
    <source>
        <dbReference type="PIRSR" id="PIRSR000137-3"/>
    </source>
</evidence>
<dbReference type="SUPFAM" id="SSF51905">
    <property type="entry name" value="FAD/NAD(P)-binding domain"/>
    <property type="match status" value="1"/>
</dbReference>
<dbReference type="OrthoDB" id="269227at2759"/>
<keyword evidence="2 5" id="KW-0732">Signal</keyword>
<evidence type="ECO:0000256" key="2">
    <source>
        <dbReference type="ARBA" id="ARBA00022729"/>
    </source>
</evidence>
<proteinExistence type="inferred from homology"/>
<gene>
    <name evidence="7" type="ORF">J5N97_025705</name>
</gene>
<feature type="domain" description="Glucose-methanol-choline oxidoreductase N-terminal" evidence="6">
    <location>
        <begin position="281"/>
        <end position="295"/>
    </location>
</feature>
<keyword evidence="4" id="KW-1015">Disulfide bond</keyword>